<evidence type="ECO:0000313" key="1">
    <source>
        <dbReference type="EMBL" id="KAH7845903.1"/>
    </source>
</evidence>
<organism evidence="1 2">
    <name type="scientific">Vaccinium darrowii</name>
    <dbReference type="NCBI Taxonomy" id="229202"/>
    <lineage>
        <taxon>Eukaryota</taxon>
        <taxon>Viridiplantae</taxon>
        <taxon>Streptophyta</taxon>
        <taxon>Embryophyta</taxon>
        <taxon>Tracheophyta</taxon>
        <taxon>Spermatophyta</taxon>
        <taxon>Magnoliopsida</taxon>
        <taxon>eudicotyledons</taxon>
        <taxon>Gunneridae</taxon>
        <taxon>Pentapetalae</taxon>
        <taxon>asterids</taxon>
        <taxon>Ericales</taxon>
        <taxon>Ericaceae</taxon>
        <taxon>Vaccinioideae</taxon>
        <taxon>Vaccinieae</taxon>
        <taxon>Vaccinium</taxon>
    </lineage>
</organism>
<protein>
    <submittedName>
        <fullName evidence="1">Uncharacterized protein</fullName>
    </submittedName>
</protein>
<accession>A0ACB7XXC2</accession>
<reference evidence="1 2" key="1">
    <citation type="journal article" date="2021" name="Hortic Res">
        <title>High-quality reference genome and annotation aids understanding of berry development for evergreen blueberry (Vaccinium darrowii).</title>
        <authorList>
            <person name="Yu J."/>
            <person name="Hulse-Kemp A.M."/>
            <person name="Babiker E."/>
            <person name="Staton M."/>
        </authorList>
    </citation>
    <scope>NUCLEOTIDE SEQUENCE [LARGE SCALE GENOMIC DNA]</scope>
    <source>
        <strain evidence="2">cv. NJ 8807/NJ 8810</strain>
        <tissue evidence="1">Young leaf</tissue>
    </source>
</reference>
<proteinExistence type="predicted"/>
<name>A0ACB7XXC2_9ERIC</name>
<dbReference type="Proteomes" id="UP000828048">
    <property type="component" value="Chromosome 5"/>
</dbReference>
<comment type="caution">
    <text evidence="1">The sequence shown here is derived from an EMBL/GenBank/DDBJ whole genome shotgun (WGS) entry which is preliminary data.</text>
</comment>
<evidence type="ECO:0000313" key="2">
    <source>
        <dbReference type="Proteomes" id="UP000828048"/>
    </source>
</evidence>
<sequence>MGDTAIDFFLDTLKQLITSSKLDSIIYEKYQLRSLEAEIKYLRGFLKITEKKRNEHSKVMKLVMDIREVVSNAENIVERFVIDAIKADHLICKTKRRPRKGDYLSLDLEVVKKEIKTLTAEVKKIYDENIYEINGVAVKIHKHSSTRTGGSSSARGSDTSKVVKEVVVVGFDKEVERLIEMLDDRGGGRPLEIITIIGAAGGGKTTLAREVYNHPFMLYTFEIRAWVDVFQDYDKSTMKRDLLISILKSSSPENQEDYEKSSEDMLGEKVLRYLKGRKHLIVMDDIWGMEAWNDIERSFPKERNGSKVLFTSRQLVQLDSVRLIPHYLDPLPKDKSWELLQKKGVVFYLRYMHGTNTKTLDLEVEKPRDSIHLPRDIFKMVKLRHLYTKNGTFEYHFSSAIVGFDHFSKLDNLQTLHKICACKNCLSFLAKTPNLRKLGLKNNIGNSSILPDLEFLKCLETLSLSLVTLTAGLMLPLTIKQLTLEWTWLKWEELSILQKLPSLEVLKFGFAACEGPVWNTSEEGFSQLKYLSLYNIPEIEEWNASEDQFPRLEVLVLEYCKKLERIPIDFGNLNELREIKLIGCTLSAEELAMKIQEEQRNKKGDDDCLNLIVKSRDDSGYSYDSD</sequence>
<gene>
    <name evidence="1" type="ORF">Vadar_007218</name>
</gene>
<keyword evidence="2" id="KW-1185">Reference proteome</keyword>
<dbReference type="EMBL" id="CM037155">
    <property type="protein sequence ID" value="KAH7845903.1"/>
    <property type="molecule type" value="Genomic_DNA"/>
</dbReference>